<keyword evidence="1" id="KW-1003">Cell membrane</keyword>
<dbReference type="PANTHER" id="PTHR41164:SF1">
    <property type="entry name" value="CURLI PRODUCTION ASSEMBLY_TRANSPORT COMPONENT CSGG"/>
    <property type="match status" value="1"/>
</dbReference>
<keyword evidence="4" id="KW-0564">Palmitate</keyword>
<keyword evidence="2 6" id="KW-0732">Signal</keyword>
<gene>
    <name evidence="7" type="ORF">ACFP81_04040</name>
</gene>
<dbReference type="Pfam" id="PF03783">
    <property type="entry name" value="CsgG"/>
    <property type="match status" value="1"/>
</dbReference>
<feature type="signal peptide" evidence="6">
    <location>
        <begin position="1"/>
        <end position="19"/>
    </location>
</feature>
<reference evidence="8" key="1">
    <citation type="journal article" date="2019" name="Int. J. Syst. Evol. Microbiol.">
        <title>The Global Catalogue of Microorganisms (GCM) 10K type strain sequencing project: providing services to taxonomists for standard genome sequencing and annotation.</title>
        <authorList>
            <consortium name="The Broad Institute Genomics Platform"/>
            <consortium name="The Broad Institute Genome Sequencing Center for Infectious Disease"/>
            <person name="Wu L."/>
            <person name="Ma J."/>
        </authorList>
    </citation>
    <scope>NUCLEOTIDE SEQUENCE [LARGE SCALE GENOMIC DNA]</scope>
    <source>
        <strain evidence="8">CGMCC 1.15772</strain>
    </source>
</reference>
<evidence type="ECO:0000256" key="1">
    <source>
        <dbReference type="ARBA" id="ARBA00022475"/>
    </source>
</evidence>
<evidence type="ECO:0000256" key="2">
    <source>
        <dbReference type="ARBA" id="ARBA00022729"/>
    </source>
</evidence>
<dbReference type="Gene3D" id="3.40.50.10610">
    <property type="entry name" value="ABC-type transport auxiliary lipoprotein component"/>
    <property type="match status" value="1"/>
</dbReference>
<keyword evidence="8" id="KW-1185">Reference proteome</keyword>
<dbReference type="PANTHER" id="PTHR41164">
    <property type="entry name" value="CURLI PRODUCTION ASSEMBLY/TRANSPORT COMPONENT CSGG"/>
    <property type="match status" value="1"/>
</dbReference>
<dbReference type="Proteomes" id="UP001596297">
    <property type="component" value="Unassembled WGS sequence"/>
</dbReference>
<evidence type="ECO:0000256" key="4">
    <source>
        <dbReference type="ARBA" id="ARBA00023139"/>
    </source>
</evidence>
<evidence type="ECO:0000313" key="7">
    <source>
        <dbReference type="EMBL" id="MFC6591274.1"/>
    </source>
</evidence>
<keyword evidence="5" id="KW-0449">Lipoprotein</keyword>
<protein>
    <submittedName>
        <fullName evidence="7">CsgG/HfaB family protein</fullName>
    </submittedName>
</protein>
<sequence>MNKVIAFAVLTLGSALAQAPVSPAVRPGLPAGVPMAQPQVHITVGNIDCGNFSGCNGGMISQALTNAMMQAGHFAVYERASLDQGLKEGFLSAADAGSQVQGADVIVVGTVTAFGQGSASGDACFMGLCLGGQENRLGVNLRVFDVKTSRIIGTALVEGKSTGGSGSINYGGFKLGGSTNTGMDAALSTMLTDAVGKLTRTIPANYYR</sequence>
<proteinExistence type="predicted"/>
<dbReference type="InterPro" id="IPR005534">
    <property type="entry name" value="Curli_assmbl/transp-comp_CsgG"/>
</dbReference>
<dbReference type="RefSeq" id="WP_380082278.1">
    <property type="nucleotide sequence ID" value="NZ_JBHSWD010000001.1"/>
</dbReference>
<evidence type="ECO:0000256" key="6">
    <source>
        <dbReference type="SAM" id="SignalP"/>
    </source>
</evidence>
<evidence type="ECO:0000256" key="3">
    <source>
        <dbReference type="ARBA" id="ARBA00023136"/>
    </source>
</evidence>
<organism evidence="7 8">
    <name type="scientific">Deinococcus lacus</name>
    <dbReference type="NCBI Taxonomy" id="392561"/>
    <lineage>
        <taxon>Bacteria</taxon>
        <taxon>Thermotogati</taxon>
        <taxon>Deinococcota</taxon>
        <taxon>Deinococci</taxon>
        <taxon>Deinococcales</taxon>
        <taxon>Deinococcaceae</taxon>
        <taxon>Deinococcus</taxon>
    </lineage>
</organism>
<accession>A0ABW1YEG3</accession>
<feature type="chain" id="PRO_5045496823" evidence="6">
    <location>
        <begin position="20"/>
        <end position="208"/>
    </location>
</feature>
<evidence type="ECO:0000313" key="8">
    <source>
        <dbReference type="Proteomes" id="UP001596297"/>
    </source>
</evidence>
<keyword evidence="3" id="KW-0472">Membrane</keyword>
<comment type="caution">
    <text evidence="7">The sequence shown here is derived from an EMBL/GenBank/DDBJ whole genome shotgun (WGS) entry which is preliminary data.</text>
</comment>
<evidence type="ECO:0000256" key="5">
    <source>
        <dbReference type="ARBA" id="ARBA00023288"/>
    </source>
</evidence>
<name>A0ABW1YEG3_9DEIO</name>
<dbReference type="EMBL" id="JBHSWD010000001">
    <property type="protein sequence ID" value="MFC6591274.1"/>
    <property type="molecule type" value="Genomic_DNA"/>
</dbReference>